<feature type="compositionally biased region" description="Pro residues" evidence="1">
    <location>
        <begin position="1"/>
        <end position="11"/>
    </location>
</feature>
<evidence type="ECO:0000256" key="1">
    <source>
        <dbReference type="SAM" id="MobiDB-lite"/>
    </source>
</evidence>
<dbReference type="OrthoDB" id="1681166at2759"/>
<protein>
    <submittedName>
        <fullName evidence="2">Uncharacterized protein</fullName>
    </submittedName>
</protein>
<feature type="region of interest" description="Disordered" evidence="1">
    <location>
        <begin position="123"/>
        <end position="148"/>
    </location>
</feature>
<name>A0A8H3IPV7_9LECA</name>
<feature type="compositionally biased region" description="Polar residues" evidence="1">
    <location>
        <begin position="133"/>
        <end position="148"/>
    </location>
</feature>
<feature type="region of interest" description="Disordered" evidence="1">
    <location>
        <begin position="1"/>
        <end position="38"/>
    </location>
</feature>
<feature type="compositionally biased region" description="Low complexity" evidence="1">
    <location>
        <begin position="12"/>
        <end position="27"/>
    </location>
</feature>
<comment type="caution">
    <text evidence="2">The sequence shown here is derived from an EMBL/GenBank/DDBJ whole genome shotgun (WGS) entry which is preliminary data.</text>
</comment>
<accession>A0A8H3IPV7</accession>
<keyword evidence="3" id="KW-1185">Reference proteome</keyword>
<evidence type="ECO:0000313" key="3">
    <source>
        <dbReference type="Proteomes" id="UP000664169"/>
    </source>
</evidence>
<dbReference type="AlphaFoldDB" id="A0A8H3IPV7"/>
<dbReference type="EMBL" id="CAJPDQ010000031">
    <property type="protein sequence ID" value="CAF9928975.1"/>
    <property type="molecule type" value="Genomic_DNA"/>
</dbReference>
<gene>
    <name evidence="2" type="ORF">GOMPHAMPRED_005272</name>
</gene>
<proteinExistence type="predicted"/>
<evidence type="ECO:0000313" key="2">
    <source>
        <dbReference type="EMBL" id="CAF9928975.1"/>
    </source>
</evidence>
<dbReference type="Gene3D" id="2.60.270.60">
    <property type="match status" value="1"/>
</dbReference>
<sequence>MAHPSRLPPSRPTSSRAEAFPSSSRSPLAPPPVGISVTEIDICPNDQSHPSYREEYQISENEETIMSSQEYLCPEIRPFFTMIEDLTTGSHYHPDVHYIFSDDDSDATIEAMQRIGKLRTVREAKTHHRRGSRTASHSGPGSITQTATTPEERYVVVELSADGTNVASAHSLSADWQVLEAAISQAPELDPGGTVDNHDEKDKTLMLRIDGISEVGGSQKHATPAGDDAGQAIPIDDEIRGFNMRMAELAKVVNRAERDFLSFGVEMQASEGKV</sequence>
<dbReference type="Proteomes" id="UP000664169">
    <property type="component" value="Unassembled WGS sequence"/>
</dbReference>
<organism evidence="2 3">
    <name type="scientific">Gomphillus americanus</name>
    <dbReference type="NCBI Taxonomy" id="1940652"/>
    <lineage>
        <taxon>Eukaryota</taxon>
        <taxon>Fungi</taxon>
        <taxon>Dikarya</taxon>
        <taxon>Ascomycota</taxon>
        <taxon>Pezizomycotina</taxon>
        <taxon>Lecanoromycetes</taxon>
        <taxon>OSLEUM clade</taxon>
        <taxon>Ostropomycetidae</taxon>
        <taxon>Ostropales</taxon>
        <taxon>Graphidaceae</taxon>
        <taxon>Gomphilloideae</taxon>
        <taxon>Gomphillus</taxon>
    </lineage>
</organism>
<reference evidence="2" key="1">
    <citation type="submission" date="2021-03" db="EMBL/GenBank/DDBJ databases">
        <authorList>
            <person name="Tagirdzhanova G."/>
        </authorList>
    </citation>
    <scope>NUCLEOTIDE SEQUENCE</scope>
</reference>